<dbReference type="Gene3D" id="1.10.1670.10">
    <property type="entry name" value="Helix-hairpin-Helix base-excision DNA repair enzymes (C-terminal)"/>
    <property type="match status" value="1"/>
</dbReference>
<dbReference type="GO" id="GO:0003684">
    <property type="term" value="F:damaged DNA binding"/>
    <property type="evidence" value="ECO:0007669"/>
    <property type="project" value="InterPro"/>
</dbReference>
<protein>
    <recommendedName>
        <fullName evidence="2">DNA-(apurinic or apyrimidinic site) lyase</fullName>
        <ecNumber evidence="2">4.2.99.18</ecNumber>
    </recommendedName>
</protein>
<evidence type="ECO:0000313" key="12">
    <source>
        <dbReference type="Proteomes" id="UP000617951"/>
    </source>
</evidence>
<dbReference type="Gene3D" id="1.10.340.30">
    <property type="entry name" value="Hypothetical protein, domain 2"/>
    <property type="match status" value="1"/>
</dbReference>
<dbReference type="Gene3D" id="3.30.310.260">
    <property type="match status" value="1"/>
</dbReference>
<dbReference type="GO" id="GO:0008534">
    <property type="term" value="F:oxidized purine nucleobase lesion DNA N-glycosylase activity"/>
    <property type="evidence" value="ECO:0007669"/>
    <property type="project" value="InterPro"/>
</dbReference>
<accession>A0A926DH38</accession>
<dbReference type="GO" id="GO:0140078">
    <property type="term" value="F:class I DNA-(apurinic or apyrimidinic site) endonuclease activity"/>
    <property type="evidence" value="ECO:0007669"/>
    <property type="project" value="UniProtKB-EC"/>
</dbReference>
<feature type="domain" description="HhH-GPD" evidence="10">
    <location>
        <begin position="125"/>
        <end position="286"/>
    </location>
</feature>
<dbReference type="Pfam" id="PF00730">
    <property type="entry name" value="HhH-GPD"/>
    <property type="match status" value="1"/>
</dbReference>
<evidence type="ECO:0000313" key="11">
    <source>
        <dbReference type="EMBL" id="MBC8537667.1"/>
    </source>
</evidence>
<evidence type="ECO:0000256" key="2">
    <source>
        <dbReference type="ARBA" id="ARBA00012720"/>
    </source>
</evidence>
<keyword evidence="5" id="KW-0234">DNA repair</keyword>
<keyword evidence="12" id="KW-1185">Reference proteome</keyword>
<dbReference type="RefSeq" id="WP_249279548.1">
    <property type="nucleotide sequence ID" value="NZ_JACRSS010000001.1"/>
</dbReference>
<proteinExistence type="inferred from homology"/>
<evidence type="ECO:0000256" key="6">
    <source>
        <dbReference type="ARBA" id="ARBA00023239"/>
    </source>
</evidence>
<dbReference type="SMART" id="SM00478">
    <property type="entry name" value="ENDO3c"/>
    <property type="match status" value="1"/>
</dbReference>
<dbReference type="InterPro" id="IPR003265">
    <property type="entry name" value="HhH-GPD_domain"/>
</dbReference>
<dbReference type="GO" id="GO:0006289">
    <property type="term" value="P:nucleotide-excision repair"/>
    <property type="evidence" value="ECO:0007669"/>
    <property type="project" value="InterPro"/>
</dbReference>
<dbReference type="EMBL" id="JACRSS010000001">
    <property type="protein sequence ID" value="MBC8537667.1"/>
    <property type="molecule type" value="Genomic_DNA"/>
</dbReference>
<dbReference type="InterPro" id="IPR052054">
    <property type="entry name" value="Oxidative_DNA_repair_enzyme"/>
</dbReference>
<dbReference type="PANTHER" id="PTHR10242:SF2">
    <property type="entry name" value="N-GLYCOSYLASE_DNA LYASE"/>
    <property type="match status" value="1"/>
</dbReference>
<comment type="catalytic activity">
    <reaction evidence="9">
        <text>2'-deoxyribonucleotide-(2'-deoxyribose 5'-phosphate)-2'-deoxyribonucleotide-DNA = a 3'-end 2'-deoxyribonucleotide-(2,3-dehydro-2,3-deoxyribose 5'-phosphate)-DNA + a 5'-end 5'-phospho-2'-deoxyribonucleoside-DNA + H(+)</text>
        <dbReference type="Rhea" id="RHEA:66592"/>
        <dbReference type="Rhea" id="RHEA-COMP:13180"/>
        <dbReference type="Rhea" id="RHEA-COMP:16897"/>
        <dbReference type="Rhea" id="RHEA-COMP:17067"/>
        <dbReference type="ChEBI" id="CHEBI:15378"/>
        <dbReference type="ChEBI" id="CHEBI:136412"/>
        <dbReference type="ChEBI" id="CHEBI:157695"/>
        <dbReference type="ChEBI" id="CHEBI:167181"/>
        <dbReference type="EC" id="4.2.99.18"/>
    </reaction>
</comment>
<evidence type="ECO:0000259" key="10">
    <source>
        <dbReference type="SMART" id="SM00478"/>
    </source>
</evidence>
<dbReference type="GO" id="GO:0006284">
    <property type="term" value="P:base-excision repair"/>
    <property type="evidence" value="ECO:0007669"/>
    <property type="project" value="InterPro"/>
</dbReference>
<evidence type="ECO:0000256" key="1">
    <source>
        <dbReference type="ARBA" id="ARBA00010679"/>
    </source>
</evidence>
<organism evidence="11 12">
    <name type="scientific">Guopingia tenuis</name>
    <dbReference type="NCBI Taxonomy" id="2763656"/>
    <lineage>
        <taxon>Bacteria</taxon>
        <taxon>Bacillati</taxon>
        <taxon>Bacillota</taxon>
        <taxon>Clostridia</taxon>
        <taxon>Christensenellales</taxon>
        <taxon>Christensenellaceae</taxon>
        <taxon>Guopingia</taxon>
    </lineage>
</organism>
<name>A0A926DH38_9FIRM</name>
<dbReference type="InterPro" id="IPR011257">
    <property type="entry name" value="DNA_glycosylase"/>
</dbReference>
<dbReference type="PANTHER" id="PTHR10242">
    <property type="entry name" value="8-OXOGUANINE DNA GLYCOSYLASE"/>
    <property type="match status" value="1"/>
</dbReference>
<dbReference type="InterPro" id="IPR012904">
    <property type="entry name" value="OGG_N"/>
</dbReference>
<keyword evidence="8" id="KW-0326">Glycosidase</keyword>
<dbReference type="EC" id="4.2.99.18" evidence="2"/>
<evidence type="ECO:0000256" key="7">
    <source>
        <dbReference type="ARBA" id="ARBA00023268"/>
    </source>
</evidence>
<dbReference type="InterPro" id="IPR023170">
    <property type="entry name" value="HhH_base_excis_C"/>
</dbReference>
<evidence type="ECO:0000256" key="8">
    <source>
        <dbReference type="ARBA" id="ARBA00023295"/>
    </source>
</evidence>
<evidence type="ECO:0000256" key="3">
    <source>
        <dbReference type="ARBA" id="ARBA00022763"/>
    </source>
</evidence>
<keyword evidence="7" id="KW-0511">Multifunctional enzyme</keyword>
<evidence type="ECO:0000256" key="9">
    <source>
        <dbReference type="ARBA" id="ARBA00044632"/>
    </source>
</evidence>
<keyword evidence="4" id="KW-0378">Hydrolase</keyword>
<dbReference type="Proteomes" id="UP000617951">
    <property type="component" value="Unassembled WGS sequence"/>
</dbReference>
<sequence length="289" mass="32744">MIGNQQMREEFAENRVYIKGVELRPEIVFECGQAFRFLPKDGGYQGVARGRALFIGNTTEGFFLEPCSREEYEAIWKDYFDLNLSYEKILKELSRDPIVKKAAAYSRGMRLLNQEPFETLITFIVSANNNVGRIRKIVQAIAREAGKPIRFRGETLYTFPSPEELADVSPERLRELGAGYRAEYIAKTAGMAAAGEDLEAIARLPYGEAKAALQKFPGVGPKVADCILLFSMHKKNAFPADVWIRRVLREMYGVELKSDRALSVFVQNTFGEYGGIAQQMLFHYARTRP</sequence>
<keyword evidence="3" id="KW-0227">DNA damage</keyword>
<dbReference type="SUPFAM" id="SSF55945">
    <property type="entry name" value="TATA-box binding protein-like"/>
    <property type="match status" value="1"/>
</dbReference>
<keyword evidence="6" id="KW-0456">Lyase</keyword>
<evidence type="ECO:0000256" key="4">
    <source>
        <dbReference type="ARBA" id="ARBA00022801"/>
    </source>
</evidence>
<comment type="similarity">
    <text evidence="1">Belongs to the type-1 OGG1 family.</text>
</comment>
<evidence type="ECO:0000256" key="5">
    <source>
        <dbReference type="ARBA" id="ARBA00023204"/>
    </source>
</evidence>
<dbReference type="SUPFAM" id="SSF48150">
    <property type="entry name" value="DNA-glycosylase"/>
    <property type="match status" value="1"/>
</dbReference>
<dbReference type="CDD" id="cd00056">
    <property type="entry name" value="ENDO3c"/>
    <property type="match status" value="1"/>
</dbReference>
<dbReference type="AlphaFoldDB" id="A0A926DH38"/>
<gene>
    <name evidence="11" type="ORF">H8693_01820</name>
</gene>
<comment type="caution">
    <text evidence="11">The sequence shown here is derived from an EMBL/GenBank/DDBJ whole genome shotgun (WGS) entry which is preliminary data.</text>
</comment>
<dbReference type="Pfam" id="PF07934">
    <property type="entry name" value="OGG_N"/>
    <property type="match status" value="1"/>
</dbReference>
<reference evidence="11" key="1">
    <citation type="submission" date="2020-08" db="EMBL/GenBank/DDBJ databases">
        <title>Genome public.</title>
        <authorList>
            <person name="Liu C."/>
            <person name="Sun Q."/>
        </authorList>
    </citation>
    <scope>NUCLEOTIDE SEQUENCE</scope>
    <source>
        <strain evidence="11">NSJ-63</strain>
    </source>
</reference>